<dbReference type="EMBL" id="CP002896">
    <property type="protein sequence ID" value="AEK42142.1"/>
    <property type="molecule type" value="Genomic_DNA"/>
</dbReference>
<gene>
    <name evidence="1" type="ordered locus">RAM_18280</name>
</gene>
<dbReference type="AlphaFoldDB" id="A0A9R0NWX8"/>
<dbReference type="KEGG" id="amn:RAM_18280"/>
<protein>
    <submittedName>
        <fullName evidence="1">Uncharacterized protein</fullName>
    </submittedName>
</protein>
<proteinExistence type="predicted"/>
<organism evidence="1 2">
    <name type="scientific">Amycolatopsis mediterranei (strain S699)</name>
    <name type="common">Nocardia mediterranei</name>
    <dbReference type="NCBI Taxonomy" id="713604"/>
    <lineage>
        <taxon>Bacteria</taxon>
        <taxon>Bacillati</taxon>
        <taxon>Actinomycetota</taxon>
        <taxon>Actinomycetes</taxon>
        <taxon>Pseudonocardiales</taxon>
        <taxon>Pseudonocardiaceae</taxon>
        <taxon>Amycolatopsis</taxon>
    </lineage>
</organism>
<keyword evidence="2" id="KW-1185">Reference proteome</keyword>
<dbReference type="Proteomes" id="UP000006138">
    <property type="component" value="Chromosome"/>
</dbReference>
<name>A0A9R0NWX8_AMYMS</name>
<reference evidence="1 2" key="1">
    <citation type="journal article" date="2011" name="J. Bacteriol.">
        <title>Whole genome sequence of the rifamycin B-producing strain Amycolatopsis mediterranei S699.</title>
        <authorList>
            <person name="Verma M."/>
            <person name="Kaur J."/>
            <person name="Kumar M."/>
            <person name="Kumari K."/>
            <person name="Saxena A."/>
            <person name="Anand S."/>
            <person name="Nigam A."/>
            <person name="Ravi V."/>
            <person name="Raghuvanshi S."/>
            <person name="Khurana P."/>
            <person name="Tyagi A.K."/>
            <person name="Khurana J.P."/>
            <person name="Lal R."/>
        </authorList>
    </citation>
    <scope>NUCLEOTIDE SEQUENCE [LARGE SCALE GENOMIC DNA]</scope>
    <source>
        <strain evidence="1 2">S699</strain>
    </source>
</reference>
<accession>A0A9R0NWX8</accession>
<evidence type="ECO:0000313" key="1">
    <source>
        <dbReference type="EMBL" id="AEK42142.1"/>
    </source>
</evidence>
<evidence type="ECO:0000313" key="2">
    <source>
        <dbReference type="Proteomes" id="UP000006138"/>
    </source>
</evidence>
<sequence>MGGGRLLFYRASDGLAVTGVVSNVGGFTNLETVGGFTPGWTLVTLA</sequence>